<dbReference type="SUPFAM" id="SSF53335">
    <property type="entry name" value="S-adenosyl-L-methionine-dependent methyltransferases"/>
    <property type="match status" value="1"/>
</dbReference>
<evidence type="ECO:0000313" key="4">
    <source>
        <dbReference type="EMBL" id="AJG17820.1"/>
    </source>
</evidence>
<dbReference type="GO" id="GO:0031167">
    <property type="term" value="P:rRNA methylation"/>
    <property type="evidence" value="ECO:0007669"/>
    <property type="project" value="InterPro"/>
</dbReference>
<keyword evidence="1 4" id="KW-0489">Methyltransferase</keyword>
<dbReference type="EMBL" id="CP010536">
    <property type="protein sequence ID" value="AJG17820.1"/>
    <property type="molecule type" value="Genomic_DNA"/>
</dbReference>
<dbReference type="Proteomes" id="UP000031843">
    <property type="component" value="Chromosome main"/>
</dbReference>
<gene>
    <name evidence="4" type="ORF">RR42_m0406</name>
</gene>
<dbReference type="Gene3D" id="3.40.50.150">
    <property type="entry name" value="Vaccinia Virus protein VP39"/>
    <property type="match status" value="1"/>
</dbReference>
<dbReference type="PANTHER" id="PTHR43542">
    <property type="entry name" value="METHYLTRANSFERASE"/>
    <property type="match status" value="1"/>
</dbReference>
<protein>
    <submittedName>
        <fullName evidence="4">Ribosomal RNA small subunit methyltransferase D</fullName>
        <ecNumber evidence="4">2.1.1.-</ecNumber>
    </submittedName>
</protein>
<dbReference type="EC" id="2.1.1.-" evidence="4"/>
<keyword evidence="2 4" id="KW-0808">Transferase</keyword>
<dbReference type="Pfam" id="PF03602">
    <property type="entry name" value="Cons_hypoth95"/>
    <property type="match status" value="1"/>
</dbReference>
<dbReference type="PROSITE" id="PS00092">
    <property type="entry name" value="N6_MTASE"/>
    <property type="match status" value="1"/>
</dbReference>
<evidence type="ECO:0000313" key="5">
    <source>
        <dbReference type="Proteomes" id="UP000031843"/>
    </source>
</evidence>
<name>A0A0C4Y4H3_9BURK</name>
<feature type="region of interest" description="Disordered" evidence="3">
    <location>
        <begin position="17"/>
        <end position="49"/>
    </location>
</feature>
<dbReference type="GO" id="GO:0003676">
    <property type="term" value="F:nucleic acid binding"/>
    <property type="evidence" value="ECO:0007669"/>
    <property type="project" value="InterPro"/>
</dbReference>
<feature type="compositionally biased region" description="Low complexity" evidence="3">
    <location>
        <begin position="25"/>
        <end position="37"/>
    </location>
</feature>
<accession>A0A0C4Y4H3</accession>
<sequence>MRAPGGVSGACAFPRRRLYNHGMNSRTRSPSPAASGRPPSPSPRQSPAQVRIIGGKWKRTPLPVLDAEGLRPTPDRVRETLFNWLGQDMSGLACLDLFAGSGALGFEAASRGARQVTMVEANPRVAKQLRDNQYRLDAQQIRVVQGDAFATAAQMPSASFDVVFLDPPFAEDWLGPALEHAARLSRPGGAVYVETDRALIGPDAPVPAALEIVRHARAGAVHFHLLQHRNL</sequence>
<dbReference type="InterPro" id="IPR029063">
    <property type="entry name" value="SAM-dependent_MTases_sf"/>
</dbReference>
<dbReference type="STRING" id="68895.RR42_m0406"/>
<dbReference type="InterPro" id="IPR002052">
    <property type="entry name" value="DNA_methylase_N6_adenine_CS"/>
</dbReference>
<dbReference type="KEGG" id="cbw:RR42_m0406"/>
<dbReference type="AlphaFoldDB" id="A0A0C4Y4H3"/>
<dbReference type="CDD" id="cd02440">
    <property type="entry name" value="AdoMet_MTases"/>
    <property type="match status" value="1"/>
</dbReference>
<dbReference type="NCBIfam" id="TIGR00095">
    <property type="entry name" value="16S rRNA (guanine(966)-N(2))-methyltransferase RsmD"/>
    <property type="match status" value="1"/>
</dbReference>
<dbReference type="InterPro" id="IPR004398">
    <property type="entry name" value="RNA_MeTrfase_RsmD"/>
</dbReference>
<organism evidence="4 5">
    <name type="scientific">Cupriavidus basilensis</name>
    <dbReference type="NCBI Taxonomy" id="68895"/>
    <lineage>
        <taxon>Bacteria</taxon>
        <taxon>Pseudomonadati</taxon>
        <taxon>Pseudomonadota</taxon>
        <taxon>Betaproteobacteria</taxon>
        <taxon>Burkholderiales</taxon>
        <taxon>Burkholderiaceae</taxon>
        <taxon>Cupriavidus</taxon>
    </lineage>
</organism>
<evidence type="ECO:0000256" key="3">
    <source>
        <dbReference type="SAM" id="MobiDB-lite"/>
    </source>
</evidence>
<keyword evidence="5" id="KW-1185">Reference proteome</keyword>
<dbReference type="GO" id="GO:0008168">
    <property type="term" value="F:methyltransferase activity"/>
    <property type="evidence" value="ECO:0007669"/>
    <property type="project" value="UniProtKB-KW"/>
</dbReference>
<reference evidence="4 5" key="1">
    <citation type="journal article" date="2015" name="Genome Announc.">
        <title>Complete Genome Sequence of Cupriavidus basilensis 4G11, Isolated from the Oak Ridge Field Research Center Site.</title>
        <authorList>
            <person name="Ray J."/>
            <person name="Waters R.J."/>
            <person name="Skerker J.M."/>
            <person name="Kuehl J.V."/>
            <person name="Price M.N."/>
            <person name="Huang J."/>
            <person name="Chakraborty R."/>
            <person name="Arkin A.P."/>
            <person name="Deutschbauer A."/>
        </authorList>
    </citation>
    <scope>NUCLEOTIDE SEQUENCE [LARGE SCALE GENOMIC DNA]</scope>
    <source>
        <strain evidence="4">4G11</strain>
    </source>
</reference>
<evidence type="ECO:0000256" key="1">
    <source>
        <dbReference type="ARBA" id="ARBA00022603"/>
    </source>
</evidence>
<proteinExistence type="predicted"/>
<evidence type="ECO:0000256" key="2">
    <source>
        <dbReference type="ARBA" id="ARBA00022679"/>
    </source>
</evidence>
<dbReference type="PANTHER" id="PTHR43542:SF1">
    <property type="entry name" value="METHYLTRANSFERASE"/>
    <property type="match status" value="1"/>
</dbReference>